<dbReference type="PROSITE" id="PS50985">
    <property type="entry name" value="GRAS"/>
    <property type="match status" value="1"/>
</dbReference>
<name>A0ABP0WY13_9BRYO</name>
<organism evidence="3 4">
    <name type="scientific">Sphagnum jensenii</name>
    <dbReference type="NCBI Taxonomy" id="128206"/>
    <lineage>
        <taxon>Eukaryota</taxon>
        <taxon>Viridiplantae</taxon>
        <taxon>Streptophyta</taxon>
        <taxon>Embryophyta</taxon>
        <taxon>Bryophyta</taxon>
        <taxon>Sphagnophytina</taxon>
        <taxon>Sphagnopsida</taxon>
        <taxon>Sphagnales</taxon>
        <taxon>Sphagnaceae</taxon>
        <taxon>Sphagnum</taxon>
    </lineage>
</organism>
<sequence>MEKTNEKSLVEVSGVVSPLALQLQEAWLQTQMPKAQKQSLIPLTTAITSTPEEILVRESISPLPKDSMLKSLATIFPEVDATTKQGQPTIPFTQKDDDVSRQPKAIANRNRVHPMNSLVNGVNHVQSIKPSCIMQKCSTLPLVKVLPSLTSQPPLHVQSSNVSTLPTSLQKLEPIGVSNVDSLNVVEIVEENQPLFSYLNGLMDENLEEVIDNDPQMMARELGVLTDVTTVTHEEIGSFPKWTNAWANDRQNPSQEDDISTSNDFIHGNDHELGGIMTTNDDIEFHDMPKLKYANNPNSHRIEEIPNEVHMFANELNATLLRCAKAIEQKDFKLGAELIGELRKHTTPYGNGPQRVAYYFMEALVAKMSSTGRELYMAITNNRPSAAEMLNAMRSYIDNAPFMQAVHCFANNTLMEAFKGATRVHVVDYGIMYGIQWPSFMHMLAQRPGGPPHLRITGIDRPQPGFKPLERIQETGHRLARLAKEVGVPFEFHAIADKWETITPAHLFLRKDEVLGVNCALRFRHMMDESIIATSPRTMLLNKIRSMNPKVFVQVVISAGYNLPLFIPRFQEALHHNSVSFDVLEKAMYAEPTERIIFEKEILGRIIFNVVACDGLERVERPGTYREWDTRARQAGFTHLPRNPTIIAKLRAIFNTFQEDFGIGEDDGWSLAGWKGHILYGFTAWEPAIVNPPSLK</sequence>
<evidence type="ECO:0008006" key="5">
    <source>
        <dbReference type="Google" id="ProtNLM"/>
    </source>
</evidence>
<evidence type="ECO:0000256" key="2">
    <source>
        <dbReference type="ARBA" id="ARBA00023163"/>
    </source>
</evidence>
<keyword evidence="2" id="KW-0804">Transcription</keyword>
<evidence type="ECO:0000313" key="4">
    <source>
        <dbReference type="Proteomes" id="UP001497444"/>
    </source>
</evidence>
<dbReference type="Proteomes" id="UP001497444">
    <property type="component" value="Chromosome 4"/>
</dbReference>
<evidence type="ECO:0000256" key="1">
    <source>
        <dbReference type="ARBA" id="ARBA00023015"/>
    </source>
</evidence>
<evidence type="ECO:0000313" key="3">
    <source>
        <dbReference type="EMBL" id="CAK9271743.1"/>
    </source>
</evidence>
<dbReference type="Pfam" id="PF03514">
    <property type="entry name" value="GRAS"/>
    <property type="match status" value="1"/>
</dbReference>
<protein>
    <recommendedName>
        <fullName evidence="5">GRAS family transcription factor</fullName>
    </recommendedName>
</protein>
<keyword evidence="1" id="KW-0805">Transcription regulation</keyword>
<keyword evidence="4" id="KW-1185">Reference proteome</keyword>
<dbReference type="PANTHER" id="PTHR31636">
    <property type="entry name" value="OSJNBA0084A10.13 PROTEIN-RELATED"/>
    <property type="match status" value="1"/>
</dbReference>
<proteinExistence type="predicted"/>
<dbReference type="EMBL" id="OZ020099">
    <property type="protein sequence ID" value="CAK9271743.1"/>
    <property type="molecule type" value="Genomic_DNA"/>
</dbReference>
<gene>
    <name evidence="3" type="ORF">CSSPJE1EN1_LOCUS17221</name>
</gene>
<accession>A0ABP0WY13</accession>
<dbReference type="InterPro" id="IPR005202">
    <property type="entry name" value="TF_GRAS"/>
</dbReference>
<reference evidence="3" key="1">
    <citation type="submission" date="2024-02" db="EMBL/GenBank/DDBJ databases">
        <authorList>
            <consortium name="ELIXIR-Norway"/>
            <consortium name="Elixir Norway"/>
        </authorList>
    </citation>
    <scope>NUCLEOTIDE SEQUENCE</scope>
</reference>